<dbReference type="EMBL" id="CACSII010000019">
    <property type="protein sequence ID" value="CAA0116858.1"/>
    <property type="molecule type" value="Genomic_DNA"/>
</dbReference>
<sequence length="3854" mass="398637">MVTLTDSNGDTHTALTLDNAAPITTLTGVTRFKGNNGTSTVAASDASEQWTITDVNTLNRDDAYYFDGFTRLATTHDQSGVGNAASGDTITLSGNGSLTQVSGKATDTLVLASGADEQQVYLDRLNSQTGQDIVGVSNGVNTTLIHQLSGVSTFTDQGSKATGIADGHTWRVESFSKILVDTNAFTLNGFDQITSGGTAVDTFTLNTLSGAGALALDAGSEDILDFSERGNVSLEVDSNHQVAIDTGLTVAGINTYQGNTDARVSYKTGDAPTTGDWAVTGNNTFNLNSNALNFIGFGTLSVSETGSTDNVVMSDGGGLTELIAGKEDILNVVALGDLTIDAGQLDAANTSSADDIQGIKTVSGSGFTIEANGQSTVVAGSNGNTWNVTAVNTITDTNNVFKGFNQLDTAENNGNDTINIVSTAVANDWLAILTVGGTDVLDYSNYTPGNVTVDLHQNKATGLADVLGLRQATVIADSGATLITNATAQTWTVSAGDLTGSSVGSADMVMTGFDHLQTDQNNIADTIVVADGGVLASLKGGTGDALHVGDSALQINTDGSIGGKPNQGIASITGINSFTGNGANTNTVTGSTVAETWTLSNNSNNNNERRIALNGTYNGTEKNLSFNNFVALDSSNNNTATSLANADIVNIEGTLTNAFTQVTVNAADNVNIAKADAATLILQTNGNIISTDLGVNTLTGVRSLTSEKGKGHQITGSSLAETYTLAADDTLTITGDYNGQTTTLNSSGIDHLITDDTHAETITLQAGGSLQQLTADGKDTLDFANIDADFDAVVTLTDSNGDTQTALTLDNAAPIATLTGVTRFKGNNGTSTVAASDASEQWTITDANMLNRDNTYYFDGFTHLATTHDQSGVGNAANGDTITLSGNGSLAQVTGKATDTLVLASSADEQQVYLDRLNSQVGQDIVGVSNGVSTTLIHQLSGVSTFTDQGSKATAIADGHTWRVESFSKVLVGSNAFTLNDFDQITSSGTAVDTFTLNTLSGTGALKLDAGSEDVLDFSERGSVSLEVDSNQQVAIDTGLTVTGINTYQGNTDASVSYKTGDAPTTGDWAVTGNNTFNLNSNALNFIGFGTLDVSEASSTDNVVMSSGGSLGELVAGQGDILNVVALGNLTIDAGQLNVVNTSSADDIQGIKTVSGSGFTIQANNQSKVVAGSDTDTWNVTAVNTITDTNYVFKGFNQLDTSANDGTDTVNIMSTAVVNDWLAVLTVGNTDVLDYSNYRSGNVIVDLHQGKATGISSVLGLRQATVTADSGSTLIADATAQTWTVSASDLTGSSVGSADMVMTGFDHLQTDQNNIADTIVVADGGVLASLKGGTGDALHVGDSALQINTDGSIGGKPNQGIASIIGINSFTGNGAATNTLVGSSVAEAWNLSNNNDERVIALDAVYNGQQQNLTFNNFVELDTSNNNANTANADTVNILGSITNAFTTVTVNNVDTVNIASANAATLSLTDNGDITSADLGVGTLSGVRTIVSTQGRGHTLSGAGIAETFTVSAGSQLNVTGDYSGQTHTLNTIGMDGLVTSDDYAETITLESGGSLQQLTADGADTLNFASIADQDAVITLIDNGGDTEVGLTLNGSTPIATLNGVQRFTGNNTRSTVVGSTAAETWTVTSANQLSQDDGYVFDSFGSLRTSHTNTNTESLAAADRIVVNEAGSLVELNAGAFDTIDLSAHKDVSVNVVDGGFTSAPLTNFSGGKTIVGNGAASVVNAGAVAETWVVDDTYRMISNGIVFDGFGVLDTTANGAVSGDTVALSQSGQLSALIGKAADTLTLETDTIDQVVYLDHFNNQQLAGDVTGIVDIAGKTRVIVDQLSGITQIENTGSSASVIGDGHQWSIDFTGDILVDNTSTLMNFDTITSTGGKIDNFALSGTTSANTLTLNGGSEDILDFTDQQSLNLTIDANNQVELNLGLTVTGINTYQGNESAQVSYKDGTAPAGGNWQVTGDNIFDLNNGTLNFIGFGQLDVSAENTVDQVTFANNSSHLQTLTAGQGDLLDLTAFGDLVVNAGRLNVDNPAAVGDDIAGVSILNGTGYTLRSTGQSRVIAGAAPSNWNITGAAMLSDGRYTFDGFNALDTSTNNVSDIVNMVSGSTIDGSSAWLQALVLDSIDMLDYTAYTPGNVVVDLHSETATGIASVIGLHRASVSSDSNASLTAGATAQTWTVADNELTSDSGTVLDLTDDVQMIGFDHLITSTNGVADAVKIDQSGTLVSLTGAADDLLNVGSGGLQIRNDGSLGGIANHGIEIISGIQHFVGNGAFSNRITGSNTAENWLMGANGSDRRIEVSAAYDNQPQTYQFDNFVALDTSNDGADIAIGSADTITIANGIDTDYEALVVNQSDTVDVAAVTDALLQLQADGSITSGNLGVKTLTGARTLVSERGSNQQLIGADIAETYSIAAGDQLTITADYDSSPTTLSVTGIDHLNTADSHAETVFLENGGSLQQFTADSADLLDVSNIAGDTLVTLSESSNGIVQLPQLRLKIDNTTPIETIAGLNRVTGNNTRSSVAAANSAEQWTITGENRFDQGGYFFDGFNTLTTAHALGGSETETNADVIVVAANASLENLNAGSEDRIDLSAHDNVEITLTNDGFSTDTLASASGGRTIVGAGSGSRVNASAAAEAWSISGVSRIESDTRSFEGFSILDTTAGQNHTDTIQLIDGGSIDTLLGKNSDIVDSQHLSNGVELHLDQIDRVNSSSTSTGDDINGIRDVSGVRNFVAAGGQDTVIADGRNWTVDAANHIVTDSFVLDGYNNLDTRGGSVDQVTMTADANQAGVRGQLSQVSGDATDQLLYSNYGEAVILDLANTEAVDVGADSTGIDQLVGIRHISTDGDSDTVAGDGRSWDLQTRDQIAVSDFELIGFENLITSGGESDVLAVGDDTQMQSITGDAGIDRLDASAMTQAVDLILANLDNQAQGDFAGIDQLSGIHRFIGNQQNLSVTASSEVDRHIWQVSGSTGNASMTDGVVTIEGLTALIGDGQHSLDYTGYSDDVELTIKGATDQATGIDRVEGISNYVVAQNRGSFINQVTDSNYQVSNVNGNVTLNSSDASNQQRVFSGFGQLNIEGGQSNTIALSDNVRLQQLVGDEFDVLDYSAVTTAVSLDLRNGDVSQVDDLSGIVRFVGNNTDTQIVAATDSQQLNWQASDITVSDQSTQRVYTDSVVTVSGLTRFVGNGEHTMDFTNVSESLNLVARPHQGTLNSFSIDNLLVFGVHELSATANAVNTFTGADLASNFQLTGENLLTYSQQDDADRTLSVSGFQNITTGAAADRIVMNDGASIQALSGDSTDVLSYANVNSNVDINLAEGNATGISLLQGVQHFEGSQNAVSRFSANNAARVWVVDGEDRFQADDNSISATDFDVLVTGSERDTIRLSDQSVIDQLVAAGDEVSLSQVAGSNTVHADTGSIVLSAGDVGFTGEVDITGNGQTIVQNDTANGNWSVAEGDFITFGDTRTQNIASVQGSGSDTVSYDGYNQAVNVDLESSTSNVIGIFSGISQFVGDTALVADNTVVGSNTDTQWLVTGSNAFTEGDIEFSNFAVLNTGGATDVIELSAVDSSLGRVVGDASDTIRYSESNRAVTINVDQSSATGIDVFEGITQFDGNGANTEVISFDNTDWLVADGSGSSLVTTLGDMRFTQVGALTAGGDAKLSVNVGRDIDINADRQMAIGSETLGITGFNRYDLSSSGDVNSEADLGVLSLSATNATIRGPGSLDLVTVDVANDLMIDMGNSLNVLPNNQFNGRNLALIATNEIKLGSGTQINVSGDVAIETNSLIIGEDFEIDVAAERTVEFSGDIRINVSIFESLNIFSVNDTSIAKDKRKTIDSAERLHEILAETEKDI</sequence>
<proteinExistence type="predicted"/>
<evidence type="ECO:0000313" key="1">
    <source>
        <dbReference type="EMBL" id="CAA0116858.1"/>
    </source>
</evidence>
<accession>A0A5S9QFW6</accession>
<protein>
    <submittedName>
        <fullName evidence="1">Uncharacterized protein</fullName>
    </submittedName>
</protein>
<reference evidence="1 2" key="1">
    <citation type="submission" date="2019-11" db="EMBL/GenBank/DDBJ databases">
        <authorList>
            <person name="Holert J."/>
        </authorList>
    </citation>
    <scope>NUCLEOTIDE SEQUENCE [LARGE SCALE GENOMIC DNA]</scope>
    <source>
        <strain evidence="1">BC5_2</strain>
    </source>
</reference>
<gene>
    <name evidence="1" type="ORF">DPBNPPHM_02123</name>
</gene>
<name>A0A5S9QFW6_9GAMM</name>
<dbReference type="Proteomes" id="UP000434580">
    <property type="component" value="Unassembled WGS sequence"/>
</dbReference>
<organism evidence="1 2">
    <name type="scientific">BD1-7 clade bacterium</name>
    <dbReference type="NCBI Taxonomy" id="2029982"/>
    <lineage>
        <taxon>Bacteria</taxon>
        <taxon>Pseudomonadati</taxon>
        <taxon>Pseudomonadota</taxon>
        <taxon>Gammaproteobacteria</taxon>
        <taxon>Cellvibrionales</taxon>
        <taxon>Spongiibacteraceae</taxon>
        <taxon>BD1-7 clade</taxon>
    </lineage>
</organism>
<evidence type="ECO:0000313" key="2">
    <source>
        <dbReference type="Proteomes" id="UP000434580"/>
    </source>
</evidence>